<evidence type="ECO:0000313" key="3">
    <source>
        <dbReference type="EMBL" id="PSH66555.1"/>
    </source>
</evidence>
<comment type="caution">
    <text evidence="3">The sequence shown here is derived from an EMBL/GenBank/DDBJ whole genome shotgun (WGS) entry which is preliminary data.</text>
</comment>
<dbReference type="OrthoDB" id="8449218at2"/>
<feature type="compositionally biased region" description="Basic and acidic residues" evidence="1">
    <location>
        <begin position="1"/>
        <end position="23"/>
    </location>
</feature>
<dbReference type="RefSeq" id="WP_106712629.1">
    <property type="nucleotide sequence ID" value="NZ_PGGO01000015.1"/>
</dbReference>
<evidence type="ECO:0000313" key="4">
    <source>
        <dbReference type="Proteomes" id="UP000241444"/>
    </source>
</evidence>
<proteinExistence type="predicted"/>
<dbReference type="Proteomes" id="UP000241444">
    <property type="component" value="Unassembled WGS sequence"/>
</dbReference>
<gene>
    <name evidence="3" type="ORF">CU102_18730</name>
</gene>
<protein>
    <submittedName>
        <fullName evidence="3">Uncharacterized protein</fullName>
    </submittedName>
</protein>
<keyword evidence="2" id="KW-0472">Membrane</keyword>
<dbReference type="EMBL" id="PGGO01000015">
    <property type="protein sequence ID" value="PSH66555.1"/>
    <property type="molecule type" value="Genomic_DNA"/>
</dbReference>
<accession>A0A2P7BJF8</accession>
<sequence>MPDQDKTRDHETESKRILDRLNHESASGGLSAVDRAKGHFSAKDADAADPIEVWGTRIGRLLGLLVVIAMFIWFLGSIFGVF</sequence>
<keyword evidence="4" id="KW-1185">Reference proteome</keyword>
<keyword evidence="2" id="KW-0812">Transmembrane</keyword>
<evidence type="ECO:0000256" key="2">
    <source>
        <dbReference type="SAM" id="Phobius"/>
    </source>
</evidence>
<keyword evidence="2" id="KW-1133">Transmembrane helix</keyword>
<feature type="region of interest" description="Disordered" evidence="1">
    <location>
        <begin position="1"/>
        <end position="29"/>
    </location>
</feature>
<dbReference type="AlphaFoldDB" id="A0A2P7BJF8"/>
<evidence type="ECO:0000256" key="1">
    <source>
        <dbReference type="SAM" id="MobiDB-lite"/>
    </source>
</evidence>
<organism evidence="3 4">
    <name type="scientific">Phyllobacterium brassicacearum</name>
    <dbReference type="NCBI Taxonomy" id="314235"/>
    <lineage>
        <taxon>Bacteria</taxon>
        <taxon>Pseudomonadati</taxon>
        <taxon>Pseudomonadota</taxon>
        <taxon>Alphaproteobacteria</taxon>
        <taxon>Hyphomicrobiales</taxon>
        <taxon>Phyllobacteriaceae</taxon>
        <taxon>Phyllobacterium</taxon>
    </lineage>
</organism>
<feature type="transmembrane region" description="Helical" evidence="2">
    <location>
        <begin position="61"/>
        <end position="81"/>
    </location>
</feature>
<name>A0A2P7BJF8_9HYPH</name>
<reference evidence="4" key="1">
    <citation type="submission" date="2017-11" db="EMBL/GenBank/DDBJ databases">
        <authorList>
            <person name="Kuznetsova I."/>
            <person name="Sazanova A."/>
            <person name="Chirak E."/>
            <person name="Safronova V."/>
            <person name="Willems A."/>
        </authorList>
    </citation>
    <scope>NUCLEOTIDE SEQUENCE [LARGE SCALE GENOMIC DNA]</scope>
    <source>
        <strain evidence="4">STM 196</strain>
    </source>
</reference>